<dbReference type="Pfam" id="PF11954">
    <property type="entry name" value="DUF3471"/>
    <property type="match status" value="1"/>
</dbReference>
<reference evidence="4" key="1">
    <citation type="submission" date="2009-12" db="EMBL/GenBank/DDBJ databases">
        <authorList>
            <person name="Kielak A."/>
            <person name="van Veen J.A."/>
            <person name="Kowalchuk G.A."/>
        </authorList>
    </citation>
    <scope>NUCLEOTIDE SEQUENCE</scope>
</reference>
<name>E3T6T7_9BACT</name>
<sequence length="513" mass="55930">MIRTLLLTLSIAAVAAPAAPPPDIDQWVARAMRTFEVPGLALAIVKDDEVVLAKGYGVRKLGQSTAVDSRTLFGIASNTKAFTATALGLLVEEGKLEWDAPVIRYLPAFAMWDPFVTREITVRDLLVHRSGLGLGAGDLLWWPESTYDRKEIARRLRFIQPATSFRTAYAYDNVLYLIAGELIETISGRSWEDFVATRILAKVGMTGSNVRHSAAAAGGNVATPHAPVDGTVRAIRPFESDNTNPAGGINSSAEDMAKWLRVQLSGGKLADGSRLFSAQTARQLTSIVTPIPIGDPPPELAALQMNFHGYALGFDIRDYRGHKIVMHTGGLPGYVSRVAMIPDLNVGVVVLTNQESGEGFDSIAYRVLDHYLGAPAFDWIDGYTRARARTAARVAQAEGRGAASRDTASRPSLPLAKYAGTYRDAWYGDVSVAEEGGKLVMRFSHTPALAGDLEHWQHDTFIARWRDRELRADAYVTFALNPDASIDQVKMRAVSPATDFSFDFQDLLLKPAR</sequence>
<evidence type="ECO:0000256" key="1">
    <source>
        <dbReference type="SAM" id="SignalP"/>
    </source>
</evidence>
<dbReference type="EMBL" id="GU260709">
    <property type="protein sequence ID" value="ADC36031.1"/>
    <property type="molecule type" value="Genomic_DNA"/>
</dbReference>
<dbReference type="InterPro" id="IPR021860">
    <property type="entry name" value="Peptidase_S12_Pab87-rel_C"/>
</dbReference>
<dbReference type="Gene3D" id="2.40.128.600">
    <property type="match status" value="1"/>
</dbReference>
<dbReference type="InterPro" id="IPR050491">
    <property type="entry name" value="AmpC-like"/>
</dbReference>
<accession>E3T6T7</accession>
<dbReference type="InterPro" id="IPR001466">
    <property type="entry name" value="Beta-lactam-related"/>
</dbReference>
<dbReference type="Gene3D" id="3.40.710.10">
    <property type="entry name" value="DD-peptidase/beta-lactamase superfamily"/>
    <property type="match status" value="1"/>
</dbReference>
<dbReference type="SUPFAM" id="SSF56601">
    <property type="entry name" value="beta-lactamase/transpeptidase-like"/>
    <property type="match status" value="1"/>
</dbReference>
<proteinExistence type="predicted"/>
<feature type="domain" description="Peptidase S12 Pab87-related C-terminal" evidence="3">
    <location>
        <begin position="405"/>
        <end position="509"/>
    </location>
</feature>
<evidence type="ECO:0000259" key="3">
    <source>
        <dbReference type="Pfam" id="PF11954"/>
    </source>
</evidence>
<feature type="chain" id="PRO_5003181926" evidence="1">
    <location>
        <begin position="19"/>
        <end position="513"/>
    </location>
</feature>
<dbReference type="PANTHER" id="PTHR46825">
    <property type="entry name" value="D-ALANYL-D-ALANINE-CARBOXYPEPTIDASE/ENDOPEPTIDASE AMPH"/>
    <property type="match status" value="1"/>
</dbReference>
<organism evidence="4">
    <name type="scientific">uncultured bacterium 270</name>
    <dbReference type="NCBI Taxonomy" id="698387"/>
    <lineage>
        <taxon>Bacteria</taxon>
        <taxon>environmental samples</taxon>
    </lineage>
</organism>
<dbReference type="PANTHER" id="PTHR46825:SF15">
    <property type="entry name" value="BETA-LACTAMASE-RELATED DOMAIN-CONTAINING PROTEIN"/>
    <property type="match status" value="1"/>
</dbReference>
<evidence type="ECO:0000313" key="4">
    <source>
        <dbReference type="EMBL" id="ADC36031.1"/>
    </source>
</evidence>
<feature type="domain" description="Beta-lactamase-related" evidence="2">
    <location>
        <begin position="24"/>
        <end position="368"/>
    </location>
</feature>
<evidence type="ECO:0000259" key="2">
    <source>
        <dbReference type="Pfam" id="PF00144"/>
    </source>
</evidence>
<keyword evidence="1" id="KW-0732">Signal</keyword>
<dbReference type="Pfam" id="PF00144">
    <property type="entry name" value="Beta-lactamase"/>
    <property type="match status" value="1"/>
</dbReference>
<dbReference type="AlphaFoldDB" id="E3T6T7"/>
<feature type="signal peptide" evidence="1">
    <location>
        <begin position="1"/>
        <end position="18"/>
    </location>
</feature>
<dbReference type="InterPro" id="IPR012338">
    <property type="entry name" value="Beta-lactam/transpept-like"/>
</dbReference>
<reference evidence="4" key="2">
    <citation type="journal article" date="2010" name="Appl. Environ. Microbiol.">
        <title>Comparative analysis of acidobacterial genomic fragments from terrestrial and aquatic metagenomic libraries, with emphasis on acidobacteria subdivision 6.</title>
        <authorList>
            <person name="Kielak A.M."/>
            <person name="van Veen J.A."/>
            <person name="Kowalchuk G.A."/>
        </authorList>
    </citation>
    <scope>NUCLEOTIDE SEQUENCE</scope>
</reference>
<protein>
    <submittedName>
        <fullName evidence="4">Beta-lactamase</fullName>
    </submittedName>
</protein>